<dbReference type="PANTHER" id="PTHR43236">
    <property type="entry name" value="ANTITOXIN HIGA1"/>
    <property type="match status" value="1"/>
</dbReference>
<dbReference type="CDD" id="cd00093">
    <property type="entry name" value="HTH_XRE"/>
    <property type="match status" value="1"/>
</dbReference>
<dbReference type="Pfam" id="PF01381">
    <property type="entry name" value="HTH_3"/>
    <property type="match status" value="1"/>
</dbReference>
<evidence type="ECO:0000256" key="1">
    <source>
        <dbReference type="ARBA" id="ARBA00007227"/>
    </source>
</evidence>
<dbReference type="PANTHER" id="PTHR43236:SF1">
    <property type="entry name" value="BLL7220 PROTEIN"/>
    <property type="match status" value="1"/>
</dbReference>
<accession>A0ABY5ZEY9</accession>
<dbReference type="InterPro" id="IPR010359">
    <property type="entry name" value="IrrE_HExxH"/>
</dbReference>
<dbReference type="SUPFAM" id="SSF47413">
    <property type="entry name" value="lambda repressor-like DNA-binding domains"/>
    <property type="match status" value="1"/>
</dbReference>
<dbReference type="PROSITE" id="PS50943">
    <property type="entry name" value="HTH_CROC1"/>
    <property type="match status" value="1"/>
</dbReference>
<dbReference type="EMBL" id="CP073721">
    <property type="protein sequence ID" value="UWZ39523.1"/>
    <property type="molecule type" value="Genomic_DNA"/>
</dbReference>
<dbReference type="SMART" id="SM00530">
    <property type="entry name" value="HTH_XRE"/>
    <property type="match status" value="1"/>
</dbReference>
<dbReference type="Gene3D" id="1.10.10.2910">
    <property type="match status" value="1"/>
</dbReference>
<dbReference type="RefSeq" id="WP_260728934.1">
    <property type="nucleotide sequence ID" value="NZ_BAAABS010000016.1"/>
</dbReference>
<evidence type="ECO:0000313" key="4">
    <source>
        <dbReference type="EMBL" id="UWZ39523.1"/>
    </source>
</evidence>
<dbReference type="InterPro" id="IPR052345">
    <property type="entry name" value="Rad_response_metalloprotease"/>
</dbReference>
<dbReference type="Proteomes" id="UP001058271">
    <property type="component" value="Chromosome"/>
</dbReference>
<feature type="domain" description="HTH cro/C1-type" evidence="3">
    <location>
        <begin position="10"/>
        <end position="64"/>
    </location>
</feature>
<feature type="region of interest" description="Disordered" evidence="2">
    <location>
        <begin position="311"/>
        <end position="334"/>
    </location>
</feature>
<sequence length="389" mass="40583">MGTNSVGGRIAALRSVKGLTGEQLGHALGLTKSQVSKIESGVRKLDVSEIALVADALGVTLAEVLGVERRGSLALAARVMTTSPGQDETAPARRRVRQVLEVEAALGDAVGLPAVGRSAAGTAVVEQVQAEGLAKVATVGCGTRLAGIVRERLGLGRAPIGDLAALVERHFGMSAVTWPVGKVVSGLCAHGTDTAMMLISSSFPVGHQRFTAAHELAHHLLADPREVIIESDVFAASTPSERRANSFAAGLLMPADGLRDVVNGRAIDDIVIAELMREFGVSYTALLHRLTDPAVKLISTAQRGAALQRTPTSVLRTAGDPSPAELTQPDETRRVPPRLLSAAQHGYRSGKVGLGVLASLLDEDADLLYERLAAEGITPPVVQDDMGDL</sequence>
<evidence type="ECO:0000256" key="2">
    <source>
        <dbReference type="SAM" id="MobiDB-lite"/>
    </source>
</evidence>
<organism evidence="4 5">
    <name type="scientific">Dactylosporangium roseum</name>
    <dbReference type="NCBI Taxonomy" id="47989"/>
    <lineage>
        <taxon>Bacteria</taxon>
        <taxon>Bacillati</taxon>
        <taxon>Actinomycetota</taxon>
        <taxon>Actinomycetes</taxon>
        <taxon>Micromonosporales</taxon>
        <taxon>Micromonosporaceae</taxon>
        <taxon>Dactylosporangium</taxon>
    </lineage>
</organism>
<name>A0ABY5ZEY9_9ACTN</name>
<gene>
    <name evidence="4" type="ORF">Drose_15570</name>
</gene>
<reference evidence="4" key="1">
    <citation type="submission" date="2021-04" db="EMBL/GenBank/DDBJ databases">
        <title>Biosynthetic gene clusters of Dactylosporangioum roseum.</title>
        <authorList>
            <person name="Hartkoorn R.C."/>
            <person name="Beaudoing E."/>
            <person name="Hot D."/>
            <person name="Moureu S."/>
        </authorList>
    </citation>
    <scope>NUCLEOTIDE SEQUENCE</scope>
    <source>
        <strain evidence="4">NRRL B-16295</strain>
    </source>
</reference>
<evidence type="ECO:0000313" key="5">
    <source>
        <dbReference type="Proteomes" id="UP001058271"/>
    </source>
</evidence>
<evidence type="ECO:0000259" key="3">
    <source>
        <dbReference type="PROSITE" id="PS50943"/>
    </source>
</evidence>
<proteinExistence type="inferred from homology"/>
<keyword evidence="5" id="KW-1185">Reference proteome</keyword>
<comment type="similarity">
    <text evidence="1">Belongs to the short-chain fatty acyl-CoA assimilation regulator (ScfR) family.</text>
</comment>
<dbReference type="InterPro" id="IPR001387">
    <property type="entry name" value="Cro/C1-type_HTH"/>
</dbReference>
<dbReference type="Pfam" id="PF06114">
    <property type="entry name" value="Peptidase_M78"/>
    <property type="match status" value="1"/>
</dbReference>
<protein>
    <submittedName>
        <fullName evidence="4">ImmA/IrrE family metallo-endopeptidase</fullName>
    </submittedName>
</protein>
<dbReference type="Gene3D" id="1.10.260.40">
    <property type="entry name" value="lambda repressor-like DNA-binding domains"/>
    <property type="match status" value="1"/>
</dbReference>
<dbReference type="InterPro" id="IPR010982">
    <property type="entry name" value="Lambda_DNA-bd_dom_sf"/>
</dbReference>